<sequence length="107" mass="12246">MVQNLPRRQTTMKSGGRCRRLCMRGFSVAVVAVLFYYDLLFTTFTLCAHIFVALIGIYLGVSWALVQGKQYVPPALPKEHQHSHVRLILQNMIVSLTLLERNLIKMI</sequence>
<gene>
    <name evidence="2" type="ORF">MAR_022273</name>
</gene>
<name>A0ABY7DNF7_MYAAR</name>
<feature type="transmembrane region" description="Helical" evidence="1">
    <location>
        <begin position="21"/>
        <end position="37"/>
    </location>
</feature>
<reference evidence="2" key="1">
    <citation type="submission" date="2022-11" db="EMBL/GenBank/DDBJ databases">
        <title>Centuries of genome instability and evolution in soft-shell clam transmissible cancer (bioRxiv).</title>
        <authorList>
            <person name="Hart S.F.M."/>
            <person name="Yonemitsu M.A."/>
            <person name="Giersch R.M."/>
            <person name="Beal B.F."/>
            <person name="Arriagada G."/>
            <person name="Davis B.W."/>
            <person name="Ostrander E.A."/>
            <person name="Goff S.P."/>
            <person name="Metzger M.J."/>
        </authorList>
    </citation>
    <scope>NUCLEOTIDE SEQUENCE</scope>
    <source>
        <strain evidence="2">MELC-2E11</strain>
        <tissue evidence="2">Siphon/mantle</tissue>
    </source>
</reference>
<keyword evidence="3" id="KW-1185">Reference proteome</keyword>
<evidence type="ECO:0000313" key="2">
    <source>
        <dbReference type="EMBL" id="WAQ97900.1"/>
    </source>
</evidence>
<organism evidence="2 3">
    <name type="scientific">Mya arenaria</name>
    <name type="common">Soft-shell clam</name>
    <dbReference type="NCBI Taxonomy" id="6604"/>
    <lineage>
        <taxon>Eukaryota</taxon>
        <taxon>Metazoa</taxon>
        <taxon>Spiralia</taxon>
        <taxon>Lophotrochozoa</taxon>
        <taxon>Mollusca</taxon>
        <taxon>Bivalvia</taxon>
        <taxon>Autobranchia</taxon>
        <taxon>Heteroconchia</taxon>
        <taxon>Euheterodonta</taxon>
        <taxon>Imparidentia</taxon>
        <taxon>Neoheterodontei</taxon>
        <taxon>Myida</taxon>
        <taxon>Myoidea</taxon>
        <taxon>Myidae</taxon>
        <taxon>Mya</taxon>
    </lineage>
</organism>
<proteinExistence type="predicted"/>
<keyword evidence="1" id="KW-0812">Transmembrane</keyword>
<dbReference type="Proteomes" id="UP001164746">
    <property type="component" value="Chromosome 3"/>
</dbReference>
<keyword evidence="1" id="KW-1133">Transmembrane helix</keyword>
<evidence type="ECO:0000256" key="1">
    <source>
        <dbReference type="SAM" id="Phobius"/>
    </source>
</evidence>
<accession>A0ABY7DNF7</accession>
<feature type="transmembrane region" description="Helical" evidence="1">
    <location>
        <begin position="43"/>
        <end position="66"/>
    </location>
</feature>
<keyword evidence="1" id="KW-0472">Membrane</keyword>
<evidence type="ECO:0000313" key="3">
    <source>
        <dbReference type="Proteomes" id="UP001164746"/>
    </source>
</evidence>
<protein>
    <submittedName>
        <fullName evidence="2">Uncharacterized protein</fullName>
    </submittedName>
</protein>
<dbReference type="EMBL" id="CP111014">
    <property type="protein sequence ID" value="WAQ97900.1"/>
    <property type="molecule type" value="Genomic_DNA"/>
</dbReference>